<keyword evidence="3" id="KW-1185">Reference proteome</keyword>
<dbReference type="PANTHER" id="PTHR44051:SF8">
    <property type="entry name" value="GLUTATHIONE S-TRANSFERASE GSTA"/>
    <property type="match status" value="1"/>
</dbReference>
<dbReference type="InterPro" id="IPR010987">
    <property type="entry name" value="Glutathione-S-Trfase_C-like"/>
</dbReference>
<organism evidence="2 3">
    <name type="scientific">Friedmanniomyces simplex</name>
    <dbReference type="NCBI Taxonomy" id="329884"/>
    <lineage>
        <taxon>Eukaryota</taxon>
        <taxon>Fungi</taxon>
        <taxon>Dikarya</taxon>
        <taxon>Ascomycota</taxon>
        <taxon>Pezizomycotina</taxon>
        <taxon>Dothideomycetes</taxon>
        <taxon>Dothideomycetidae</taxon>
        <taxon>Mycosphaerellales</taxon>
        <taxon>Teratosphaeriaceae</taxon>
        <taxon>Friedmanniomyces</taxon>
    </lineage>
</organism>
<dbReference type="Proteomes" id="UP000309340">
    <property type="component" value="Unassembled WGS sequence"/>
</dbReference>
<feature type="domain" description="GST C-terminal" evidence="1">
    <location>
        <begin position="35"/>
        <end position="185"/>
    </location>
</feature>
<evidence type="ECO:0000313" key="2">
    <source>
        <dbReference type="EMBL" id="TKA66070.1"/>
    </source>
</evidence>
<dbReference type="Gene3D" id="1.20.1050.130">
    <property type="match status" value="1"/>
</dbReference>
<sequence>MDLNTNVKIIESRSIAEYLTETYDTNNFLSYGFSVPRERAEHRQWIFFQCTFQGPSLSNTFYFVRNPNQDARKHYVEEALRVLGVIGQQLQSKEYFMGSKVTVADFSHVPYMWSLALGIFHSQPQSTVVMFRIDKDDPYHPKMIGEPASTLGQFPISVAYSDICVLNGGAEAGVACFNADPRNGLKNLGALRSLGNAIHETTPPSGPPGSAAEISFNPESSAVFVSLKGNAGAIPKQPGFILAWPVEHGHIGDESVVSQIADIEMDFGFAFLPGSRIFISDPSYGVSILEVGTDLEIIEEAHIVVNVL</sequence>
<dbReference type="PANTHER" id="PTHR44051">
    <property type="entry name" value="GLUTATHIONE S-TRANSFERASE-RELATED"/>
    <property type="match status" value="1"/>
</dbReference>
<name>A0A4U0WRI4_9PEZI</name>
<evidence type="ECO:0000259" key="1">
    <source>
        <dbReference type="PROSITE" id="PS50405"/>
    </source>
</evidence>
<accession>A0A4U0WRI4</accession>
<gene>
    <name evidence="2" type="ORF">B0A55_11170</name>
</gene>
<dbReference type="AlphaFoldDB" id="A0A4U0WRI4"/>
<dbReference type="OrthoDB" id="10006285at2759"/>
<evidence type="ECO:0000313" key="3">
    <source>
        <dbReference type="Proteomes" id="UP000309340"/>
    </source>
</evidence>
<reference evidence="2 3" key="1">
    <citation type="submission" date="2017-03" db="EMBL/GenBank/DDBJ databases">
        <title>Genomes of endolithic fungi from Antarctica.</title>
        <authorList>
            <person name="Coleine C."/>
            <person name="Masonjones S."/>
            <person name="Stajich J.E."/>
        </authorList>
    </citation>
    <scope>NUCLEOTIDE SEQUENCE [LARGE SCALE GENOMIC DNA]</scope>
    <source>
        <strain evidence="2 3">CCFEE 5184</strain>
    </source>
</reference>
<dbReference type="SUPFAM" id="SSF47616">
    <property type="entry name" value="GST C-terminal domain-like"/>
    <property type="match status" value="1"/>
</dbReference>
<dbReference type="PROSITE" id="PS50405">
    <property type="entry name" value="GST_CTER"/>
    <property type="match status" value="1"/>
</dbReference>
<dbReference type="InterPro" id="IPR036282">
    <property type="entry name" value="Glutathione-S-Trfase_C_sf"/>
</dbReference>
<dbReference type="STRING" id="329884.A0A4U0WRI4"/>
<proteinExistence type="predicted"/>
<protein>
    <recommendedName>
        <fullName evidence="1">GST C-terminal domain-containing protein</fullName>
    </recommendedName>
</protein>
<comment type="caution">
    <text evidence="2">The sequence shown here is derived from an EMBL/GenBank/DDBJ whole genome shotgun (WGS) entry which is preliminary data.</text>
</comment>
<dbReference type="EMBL" id="NAJQ01000679">
    <property type="protein sequence ID" value="TKA66070.1"/>
    <property type="molecule type" value="Genomic_DNA"/>
</dbReference>